<comment type="subcellular location">
    <subcellularLocation>
        <location evidence="1">Membrane</location>
    </subcellularLocation>
</comment>
<evidence type="ECO:0000256" key="2">
    <source>
        <dbReference type="ARBA" id="ARBA00023136"/>
    </source>
</evidence>
<dbReference type="Proteomes" id="UP000752171">
    <property type="component" value="Unassembled WGS sequence"/>
</dbReference>
<feature type="chain" id="PRO_5035775994" evidence="7">
    <location>
        <begin position="17"/>
        <end position="954"/>
    </location>
</feature>
<dbReference type="InterPro" id="IPR001627">
    <property type="entry name" value="Semap_dom"/>
</dbReference>
<dbReference type="FunFam" id="3.30.1680.10:FF:000026">
    <property type="entry name" value="Sema domain, transmembrane domain (TM), and cytoplasmic domain, (semaphorin) 6D"/>
    <property type="match status" value="1"/>
</dbReference>
<protein>
    <submittedName>
        <fullName evidence="9">Semaphorin-6D-like</fullName>
    </submittedName>
</protein>
<sequence>MELLITAGLLSITAVATPFPKDLQPISTAGPEDSRLFPSFQGLVSDNDTQRLGLDYQRMIRINRMLYIAARDHVFAVNLSASVNQVIPQQRLIWRSKDVGKCTVRGKNTDECYNYIKVLVQRNDETLFTCGTNAFNPTCRNYRLSSLEQVGAELVGQARCPFESHQANVGIFASGHFYSATMSDFQASDAVIYRSLGGEGSPVLRSVKYDSKWLRVYSRVARVCKNDSGGSARVLERYWTSFLKARLNCSIPGDSFFYFDVLQSVSGIIQINQRPAVVGVFTTQINSIPGSAVCGFYLDEMERVFQGRFKEQKGTDSAWSSVPEEQVPKPRPGSCAGEGSASAFSSSALFPDSMLSFIKAHPLMDESVSSINNQPFLTQTTSSYKLSQIVVDTVAGPNRNRTVMFLGSEDGHVQKILMNSDPNLSYSTTMLEDIHVYNPKTCKGDRRVLGLELDKEHHALFVAFSSCIIRVPLSRCTKHRNCRSRCLSSRDPYCIWLKTGSCADLLPGFKAGFEQDIDGKQTPSLDSCNDVISEAGNHNSETDSTLGVSNMSGVSASESSGVHYTLLMACVLVAFVCGAFLSALMVSCYCGQTPASDPQTKLSLAKLSDLLEPRAPGASQQIYCSFLSKPSQQEVPGSTAAPPGGDQDTQQRSTVPTPETTPQLTNNKHHQNQTCSNNVPTQQVFPFTQNISDNQSGAELSLSNNQSASPSMSLSCSIHFQSPVNWQNQGTMAVADLDKYLQHLHQEITSCKSTEGDGIAAVSSASPTLPEATVPTCCSVPSFYSSYGSSSTILPQDHEPPVKSEPLQPVEPVEPVESARPESLGRCPSQRLKLIKLGTGCAAVSRQHSYNQRRALQHRLVHISPDRNAGSTKADQLGHGNGTDATDCRLLLPGGSCLTRQHSYSEQPHTQLHTQRAAIIRRTASLKPHSPQTSPPRVFPPPTVPTGTRDTTDY</sequence>
<evidence type="ECO:0000256" key="3">
    <source>
        <dbReference type="ARBA" id="ARBA00023157"/>
    </source>
</evidence>
<feature type="compositionally biased region" description="Polar residues" evidence="6">
    <location>
        <begin position="647"/>
        <end position="680"/>
    </location>
</feature>
<feature type="region of interest" description="Disordered" evidence="6">
    <location>
        <begin position="925"/>
        <end position="954"/>
    </location>
</feature>
<dbReference type="AlphaFoldDB" id="A0A8T2MJ04"/>
<feature type="compositionally biased region" description="Pro residues" evidence="6">
    <location>
        <begin position="933"/>
        <end position="944"/>
    </location>
</feature>
<evidence type="ECO:0000313" key="10">
    <source>
        <dbReference type="Proteomes" id="UP000752171"/>
    </source>
</evidence>
<dbReference type="GO" id="GO:0001755">
    <property type="term" value="P:neural crest cell migration"/>
    <property type="evidence" value="ECO:0007669"/>
    <property type="project" value="TreeGrafter"/>
</dbReference>
<evidence type="ECO:0000259" key="8">
    <source>
        <dbReference type="PROSITE" id="PS51004"/>
    </source>
</evidence>
<dbReference type="EMBL" id="JAICCE010000002">
    <property type="protein sequence ID" value="KAG9281456.1"/>
    <property type="molecule type" value="Genomic_DNA"/>
</dbReference>
<keyword evidence="7" id="KW-0732">Signal</keyword>
<comment type="caution">
    <text evidence="9">The sequence shown here is derived from an EMBL/GenBank/DDBJ whole genome shotgun (WGS) entry which is preliminary data.</text>
</comment>
<dbReference type="PROSITE" id="PS51004">
    <property type="entry name" value="SEMA"/>
    <property type="match status" value="1"/>
</dbReference>
<feature type="region of interest" description="Disordered" evidence="6">
    <location>
        <begin position="315"/>
        <end position="339"/>
    </location>
</feature>
<feature type="signal peptide" evidence="7">
    <location>
        <begin position="1"/>
        <end position="16"/>
    </location>
</feature>
<feature type="region of interest" description="Disordered" evidence="6">
    <location>
        <begin position="631"/>
        <end position="680"/>
    </location>
</feature>
<dbReference type="OrthoDB" id="9988752at2759"/>
<dbReference type="GO" id="GO:0045499">
    <property type="term" value="F:chemorepellent activity"/>
    <property type="evidence" value="ECO:0007669"/>
    <property type="project" value="TreeGrafter"/>
</dbReference>
<dbReference type="SMART" id="SM00630">
    <property type="entry name" value="Sema"/>
    <property type="match status" value="1"/>
</dbReference>
<dbReference type="Gene3D" id="2.130.10.10">
    <property type="entry name" value="YVTN repeat-like/Quinoprotein amine dehydrogenase"/>
    <property type="match status" value="2"/>
</dbReference>
<dbReference type="GO" id="GO:0007411">
    <property type="term" value="P:axon guidance"/>
    <property type="evidence" value="ECO:0007669"/>
    <property type="project" value="TreeGrafter"/>
</dbReference>
<proteinExistence type="predicted"/>
<evidence type="ECO:0000256" key="7">
    <source>
        <dbReference type="SAM" id="SignalP"/>
    </source>
</evidence>
<evidence type="ECO:0000256" key="1">
    <source>
        <dbReference type="ARBA" id="ARBA00004370"/>
    </source>
</evidence>
<comment type="caution">
    <text evidence="5">Lacks conserved residue(s) required for the propagation of feature annotation.</text>
</comment>
<dbReference type="SUPFAM" id="SSF103575">
    <property type="entry name" value="Plexin repeat"/>
    <property type="match status" value="1"/>
</dbReference>
<reference evidence="9 10" key="1">
    <citation type="submission" date="2021-07" db="EMBL/GenBank/DDBJ databases">
        <authorList>
            <person name="Imarazene B."/>
            <person name="Zahm M."/>
            <person name="Klopp C."/>
            <person name="Cabau C."/>
            <person name="Beille S."/>
            <person name="Jouanno E."/>
            <person name="Castinel A."/>
            <person name="Lluch J."/>
            <person name="Gil L."/>
            <person name="Kuchtly C."/>
            <person name="Lopez Roques C."/>
            <person name="Donnadieu C."/>
            <person name="Parrinello H."/>
            <person name="Journot L."/>
            <person name="Du K."/>
            <person name="Schartl M."/>
            <person name="Retaux S."/>
            <person name="Guiguen Y."/>
        </authorList>
    </citation>
    <scope>NUCLEOTIDE SEQUENCE [LARGE SCALE GENOMIC DNA]</scope>
    <source>
        <strain evidence="9">Pach_M1</strain>
        <tissue evidence="9">Testis</tissue>
    </source>
</reference>
<evidence type="ECO:0000313" key="9">
    <source>
        <dbReference type="EMBL" id="KAG9281456.1"/>
    </source>
</evidence>
<dbReference type="Pfam" id="PF01403">
    <property type="entry name" value="Sema"/>
    <property type="match status" value="1"/>
</dbReference>
<dbReference type="Pfam" id="PF01437">
    <property type="entry name" value="PSI"/>
    <property type="match status" value="1"/>
</dbReference>
<dbReference type="GO" id="GO:0071526">
    <property type="term" value="P:semaphorin-plexin signaling pathway"/>
    <property type="evidence" value="ECO:0007669"/>
    <property type="project" value="TreeGrafter"/>
</dbReference>
<dbReference type="GO" id="GO:0030335">
    <property type="term" value="P:positive regulation of cell migration"/>
    <property type="evidence" value="ECO:0007669"/>
    <property type="project" value="TreeGrafter"/>
</dbReference>
<dbReference type="InterPro" id="IPR027231">
    <property type="entry name" value="Semaphorin"/>
</dbReference>
<dbReference type="InterPro" id="IPR015943">
    <property type="entry name" value="WD40/YVTN_repeat-like_dom_sf"/>
</dbReference>
<feature type="domain" description="Sema" evidence="8">
    <location>
        <begin position="21"/>
        <end position="473"/>
    </location>
</feature>
<dbReference type="InterPro" id="IPR002165">
    <property type="entry name" value="Plexin_repeat"/>
</dbReference>
<keyword evidence="2" id="KW-0472">Membrane</keyword>
<evidence type="ECO:0000256" key="5">
    <source>
        <dbReference type="PROSITE-ProRule" id="PRU00352"/>
    </source>
</evidence>
<dbReference type="Gene3D" id="3.30.1680.10">
    <property type="entry name" value="ligand-binding face of the semaphorins, domain 2"/>
    <property type="match status" value="1"/>
</dbReference>
<evidence type="ECO:0000256" key="4">
    <source>
        <dbReference type="ARBA" id="ARBA00023180"/>
    </source>
</evidence>
<gene>
    <name evidence="9" type="primary">SEMA6D</name>
    <name evidence="9" type="ORF">AMEX_G4304</name>
</gene>
<dbReference type="SUPFAM" id="SSF101912">
    <property type="entry name" value="Sema domain"/>
    <property type="match status" value="1"/>
</dbReference>
<dbReference type="PANTHER" id="PTHR11036:SF11">
    <property type="entry name" value="SEMAPHORIN-6C"/>
    <property type="match status" value="1"/>
</dbReference>
<feature type="compositionally biased region" description="Low complexity" evidence="6">
    <location>
        <begin position="945"/>
        <end position="954"/>
    </location>
</feature>
<keyword evidence="4" id="KW-0325">Glycoprotein</keyword>
<dbReference type="GO" id="GO:0030215">
    <property type="term" value="F:semaphorin receptor binding"/>
    <property type="evidence" value="ECO:0007669"/>
    <property type="project" value="InterPro"/>
</dbReference>
<evidence type="ECO:0000256" key="6">
    <source>
        <dbReference type="SAM" id="MobiDB-lite"/>
    </source>
</evidence>
<organism evidence="9 10">
    <name type="scientific">Astyanax mexicanus</name>
    <name type="common">Blind cave fish</name>
    <name type="synonym">Astyanax fasciatus mexicanus</name>
    <dbReference type="NCBI Taxonomy" id="7994"/>
    <lineage>
        <taxon>Eukaryota</taxon>
        <taxon>Metazoa</taxon>
        <taxon>Chordata</taxon>
        <taxon>Craniata</taxon>
        <taxon>Vertebrata</taxon>
        <taxon>Euteleostomi</taxon>
        <taxon>Actinopterygii</taxon>
        <taxon>Neopterygii</taxon>
        <taxon>Teleostei</taxon>
        <taxon>Ostariophysi</taxon>
        <taxon>Characiformes</taxon>
        <taxon>Characoidei</taxon>
        <taxon>Acestrorhamphidae</taxon>
        <taxon>Acestrorhamphinae</taxon>
        <taxon>Astyanax</taxon>
    </lineage>
</organism>
<dbReference type="InterPro" id="IPR036352">
    <property type="entry name" value="Semap_dom_sf"/>
</dbReference>
<accession>A0A8T2MJ04</accession>
<dbReference type="GO" id="GO:0005886">
    <property type="term" value="C:plasma membrane"/>
    <property type="evidence" value="ECO:0007669"/>
    <property type="project" value="TreeGrafter"/>
</dbReference>
<dbReference type="PANTHER" id="PTHR11036">
    <property type="entry name" value="SEMAPHORIN"/>
    <property type="match status" value="1"/>
</dbReference>
<keyword evidence="3" id="KW-1015">Disulfide bond</keyword>
<name>A0A8T2MJ04_ASTMX</name>